<dbReference type="Gene3D" id="3.40.1190.20">
    <property type="match status" value="1"/>
</dbReference>
<dbReference type="InterPro" id="IPR029056">
    <property type="entry name" value="Ribokinase-like"/>
</dbReference>
<keyword evidence="1" id="KW-0784">Thiamine biosynthesis</keyword>
<comment type="caution">
    <text evidence="3">The sequence shown here is derived from an EMBL/GenBank/DDBJ whole genome shotgun (WGS) entry which is preliminary data.</text>
</comment>
<sequence length="276" mass="29955">MARQKRIALINDITGFGRCSVTVQLPLISAMRVQACPLPTAILSVHTGFPNHYLDDYTARMRPYMENWAENGLTFDALLTGFLGSEEQIEVVLECIRRFKGKDTEVIVDPVMGDNGKLYSSYTPELCAKMRQLLPHADVVTPNLTEACRLLGVPYPPGGLVSMPALEKMAADIAAMGPRDVIITGLHTGDRVRTYLYGNGRGHSFDNAKVGHDRSGSGDAFAAIVAAALVRGIPLAEGAQVAADFIGHCLLYAEELGLPWNYGLPFEAFMGELTVL</sequence>
<proteinExistence type="predicted"/>
<keyword evidence="4" id="KW-1185">Reference proteome</keyword>
<dbReference type="PANTHER" id="PTHR20858">
    <property type="entry name" value="PHOSPHOMETHYLPYRIMIDINE KINASE"/>
    <property type="match status" value="1"/>
</dbReference>
<evidence type="ECO:0000259" key="2">
    <source>
        <dbReference type="Pfam" id="PF08543"/>
    </source>
</evidence>
<protein>
    <recommendedName>
        <fullName evidence="2">Pyridoxamine kinase/Phosphomethylpyrimidine kinase domain-containing protein</fullName>
    </recommendedName>
</protein>
<organism evidence="3 4">
    <name type="scientific">Selenomonas noxia F0398</name>
    <dbReference type="NCBI Taxonomy" id="702437"/>
    <lineage>
        <taxon>Bacteria</taxon>
        <taxon>Bacillati</taxon>
        <taxon>Bacillota</taxon>
        <taxon>Negativicutes</taxon>
        <taxon>Selenomonadales</taxon>
        <taxon>Selenomonadaceae</taxon>
        <taxon>Selenomonas</taxon>
    </lineage>
</organism>
<dbReference type="Pfam" id="PF08543">
    <property type="entry name" value="Phos_pyr_kin"/>
    <property type="match status" value="1"/>
</dbReference>
<reference evidence="3 4" key="1">
    <citation type="submission" date="2011-08" db="EMBL/GenBank/DDBJ databases">
        <title>The Genome Sequence of Selenomonas noxia F0398.</title>
        <authorList>
            <consortium name="The Broad Institute Genome Sequencing Platform"/>
            <person name="Earl A."/>
            <person name="Ward D."/>
            <person name="Feldgarden M."/>
            <person name="Gevers D."/>
            <person name="Izard J."/>
            <person name="Ganesan A."/>
            <person name="Blanton J.M."/>
            <person name="Baranova O.V."/>
            <person name="Tanner A.C."/>
            <person name="Dewhirst F.E."/>
            <person name="Young S.K."/>
            <person name="Zeng Q."/>
            <person name="Gargeya S."/>
            <person name="Fitzgerald M."/>
            <person name="Haas B."/>
            <person name="Abouelleil A."/>
            <person name="Alvarado L."/>
            <person name="Arachchi H.M."/>
            <person name="Berlin A."/>
            <person name="Brown A."/>
            <person name="Chapman S.B."/>
            <person name="Chen Z."/>
            <person name="Dunbar C."/>
            <person name="Freedman E."/>
            <person name="Gearin G."/>
            <person name="Gellesch M."/>
            <person name="Goldberg J."/>
            <person name="Griggs A."/>
            <person name="Gujja S."/>
            <person name="Heiman D."/>
            <person name="Howarth C."/>
            <person name="Larson L."/>
            <person name="Lui A."/>
            <person name="MacDonald P.J.P."/>
            <person name="Montmayeur A."/>
            <person name="Murphy C."/>
            <person name="Neiman D."/>
            <person name="Pearson M."/>
            <person name="Priest M."/>
            <person name="Roberts A."/>
            <person name="Saif S."/>
            <person name="Shea T."/>
            <person name="Shenoy N."/>
            <person name="Sisk P."/>
            <person name="Stolte C."/>
            <person name="Sykes S."/>
            <person name="Wortman J."/>
            <person name="Nusbaum C."/>
            <person name="Birren B."/>
        </authorList>
    </citation>
    <scope>NUCLEOTIDE SEQUENCE [LARGE SCALE GENOMIC DNA]</scope>
    <source>
        <strain evidence="3 4">F0398</strain>
    </source>
</reference>
<feature type="domain" description="Pyridoxamine kinase/Phosphomethylpyrimidine kinase" evidence="2">
    <location>
        <begin position="72"/>
        <end position="257"/>
    </location>
</feature>
<dbReference type="PANTHER" id="PTHR20858:SF17">
    <property type="entry name" value="HYDROXYMETHYLPYRIMIDINE_PHOSPHOMETHYLPYRIMIDINE KINASE THI20-RELATED"/>
    <property type="match status" value="1"/>
</dbReference>
<dbReference type="InterPro" id="IPR013749">
    <property type="entry name" value="PM/HMP-P_kinase-1"/>
</dbReference>
<dbReference type="Proteomes" id="UP000003175">
    <property type="component" value="Unassembled WGS sequence"/>
</dbReference>
<evidence type="ECO:0000256" key="1">
    <source>
        <dbReference type="ARBA" id="ARBA00022977"/>
    </source>
</evidence>
<name>A0ABN0DQF1_9FIRM</name>
<gene>
    <name evidence="3" type="ORF">HMPREF9432_01035</name>
</gene>
<dbReference type="RefSeq" id="WP_006696341.1">
    <property type="nucleotide sequence ID" value="NZ_JH376858.1"/>
</dbReference>
<evidence type="ECO:0000313" key="3">
    <source>
        <dbReference type="EMBL" id="EHG25005.1"/>
    </source>
</evidence>
<dbReference type="SUPFAM" id="SSF53613">
    <property type="entry name" value="Ribokinase-like"/>
    <property type="match status" value="1"/>
</dbReference>
<dbReference type="EMBL" id="ADGH01000008">
    <property type="protein sequence ID" value="EHG25005.1"/>
    <property type="molecule type" value="Genomic_DNA"/>
</dbReference>
<dbReference type="NCBIfam" id="NF005491">
    <property type="entry name" value="PRK07105.1"/>
    <property type="match status" value="1"/>
</dbReference>
<accession>A0ABN0DQF1</accession>
<evidence type="ECO:0000313" key="4">
    <source>
        <dbReference type="Proteomes" id="UP000003175"/>
    </source>
</evidence>